<dbReference type="SUPFAM" id="SSF56935">
    <property type="entry name" value="Porins"/>
    <property type="match status" value="1"/>
</dbReference>
<accession>A0A975DCP3</accession>
<dbReference type="KEGG" id="psym:J1N51_00035"/>
<dbReference type="Gene3D" id="2.40.160.60">
    <property type="entry name" value="Outer membrane protein transport protein (OMPP1/FadL/TodX)"/>
    <property type="match status" value="1"/>
</dbReference>
<dbReference type="InterPro" id="IPR005017">
    <property type="entry name" value="OMPP1/FadL/TodX"/>
</dbReference>
<dbReference type="AlphaFoldDB" id="A0A975DCP3"/>
<protein>
    <submittedName>
        <fullName evidence="9">Outer membrane protein transport protein</fullName>
    </submittedName>
</protein>
<evidence type="ECO:0000313" key="9">
    <source>
        <dbReference type="EMBL" id="QTH63926.1"/>
    </source>
</evidence>
<keyword evidence="6" id="KW-0472">Membrane</keyword>
<evidence type="ECO:0000256" key="6">
    <source>
        <dbReference type="ARBA" id="ARBA00023136"/>
    </source>
</evidence>
<dbReference type="EMBL" id="CP072110">
    <property type="protein sequence ID" value="QTH63926.1"/>
    <property type="molecule type" value="Genomic_DNA"/>
</dbReference>
<evidence type="ECO:0000313" key="10">
    <source>
        <dbReference type="Proteomes" id="UP000682739"/>
    </source>
</evidence>
<sequence length="429" mass="45898">MKKNQLPTKSIVALSLSAMFMSEAALAAGFYLNEHSANGLGRAFAGQAVVAENATVLYSNPAAITQFDKATSSLFISYVDPGIDSEGTVTLTNQGQTLTLDANQEGVAGSAIIPAAFYARPINDQWSVGLGMYSNYGLASDYDDSFNGLHFGDRAEIKSININPTVAYKLSDTLSLGLGLNAVYSEAELSTSVPAVISGAVGGVVPPLARIAKVEGDDWSFGWNLGVHWSPTDATQVGLSYRAEVDLNLSGEMRSDVVAPYNQPGSVDIELPAVAELSVNHAFTEQLSVQASINWFGWSSFDVLEANLENGIDVLLKEEKFHNTKKYSVGTTYVFDTEWTLRAGVAYDEGAVSDEHRSISIPDTDRRWFSVGATYTLDESITIDAGFVKVLGKEAAVNEQTAFGPLTSTLQATQNASATILSAQLNYTF</sequence>
<dbReference type="RefSeq" id="WP_208831981.1">
    <property type="nucleotide sequence ID" value="NZ_CP072110.1"/>
</dbReference>
<dbReference type="Pfam" id="PF03349">
    <property type="entry name" value="Toluene_X"/>
    <property type="match status" value="1"/>
</dbReference>
<evidence type="ECO:0000256" key="3">
    <source>
        <dbReference type="ARBA" id="ARBA00022452"/>
    </source>
</evidence>
<dbReference type="Proteomes" id="UP000682739">
    <property type="component" value="Chromosome"/>
</dbReference>
<reference evidence="9" key="1">
    <citation type="submission" date="2021-03" db="EMBL/GenBank/DDBJ databases">
        <title>Description of Psychrosphaera ytuae sp. nov. isolated from deep sea sediment of South China Sea.</title>
        <authorList>
            <person name="Zhang J."/>
            <person name="Xu X.-D."/>
        </authorList>
    </citation>
    <scope>NUCLEOTIDE SEQUENCE</scope>
    <source>
        <strain evidence="9">MTZ26</strain>
    </source>
</reference>
<dbReference type="GO" id="GO:0015483">
    <property type="term" value="F:long-chain fatty acid transporting porin activity"/>
    <property type="evidence" value="ECO:0007669"/>
    <property type="project" value="TreeGrafter"/>
</dbReference>
<keyword evidence="10" id="KW-1185">Reference proteome</keyword>
<evidence type="ECO:0000256" key="7">
    <source>
        <dbReference type="ARBA" id="ARBA00023237"/>
    </source>
</evidence>
<feature type="chain" id="PRO_5037363066" evidence="8">
    <location>
        <begin position="28"/>
        <end position="429"/>
    </location>
</feature>
<evidence type="ECO:0000256" key="1">
    <source>
        <dbReference type="ARBA" id="ARBA00004571"/>
    </source>
</evidence>
<evidence type="ECO:0000256" key="4">
    <source>
        <dbReference type="ARBA" id="ARBA00022692"/>
    </source>
</evidence>
<dbReference type="PANTHER" id="PTHR35093">
    <property type="entry name" value="OUTER MEMBRANE PROTEIN NMB0088-RELATED"/>
    <property type="match status" value="1"/>
</dbReference>
<gene>
    <name evidence="9" type="ORF">J1N51_00035</name>
</gene>
<organism evidence="9 10">
    <name type="scientific">Psychrosphaera ytuae</name>
    <dbReference type="NCBI Taxonomy" id="2820710"/>
    <lineage>
        <taxon>Bacteria</taxon>
        <taxon>Pseudomonadati</taxon>
        <taxon>Pseudomonadota</taxon>
        <taxon>Gammaproteobacteria</taxon>
        <taxon>Alteromonadales</taxon>
        <taxon>Pseudoalteromonadaceae</taxon>
        <taxon>Psychrosphaera</taxon>
    </lineage>
</organism>
<evidence type="ECO:0000256" key="2">
    <source>
        <dbReference type="ARBA" id="ARBA00008163"/>
    </source>
</evidence>
<proteinExistence type="inferred from homology"/>
<evidence type="ECO:0000256" key="8">
    <source>
        <dbReference type="SAM" id="SignalP"/>
    </source>
</evidence>
<comment type="subcellular location">
    <subcellularLocation>
        <location evidence="1">Cell outer membrane</location>
        <topology evidence="1">Multi-pass membrane protein</topology>
    </subcellularLocation>
</comment>
<keyword evidence="5 8" id="KW-0732">Signal</keyword>
<keyword evidence="7" id="KW-0998">Cell outer membrane</keyword>
<name>A0A975DCP3_9GAMM</name>
<dbReference type="GO" id="GO:0009279">
    <property type="term" value="C:cell outer membrane"/>
    <property type="evidence" value="ECO:0007669"/>
    <property type="project" value="UniProtKB-SubCell"/>
</dbReference>
<dbReference type="PANTHER" id="PTHR35093:SF8">
    <property type="entry name" value="OUTER MEMBRANE PROTEIN NMB0088-RELATED"/>
    <property type="match status" value="1"/>
</dbReference>
<comment type="similarity">
    <text evidence="2">Belongs to the OmpP1/FadL family.</text>
</comment>
<evidence type="ECO:0000256" key="5">
    <source>
        <dbReference type="ARBA" id="ARBA00022729"/>
    </source>
</evidence>
<keyword evidence="3" id="KW-1134">Transmembrane beta strand</keyword>
<feature type="signal peptide" evidence="8">
    <location>
        <begin position="1"/>
        <end position="27"/>
    </location>
</feature>
<keyword evidence="4" id="KW-0812">Transmembrane</keyword>